<evidence type="ECO:0000313" key="4">
    <source>
        <dbReference type="Proteomes" id="UP001219525"/>
    </source>
</evidence>
<dbReference type="PANTHER" id="PTHR42769">
    <property type="entry name" value="SUPEROXIDE DISMUTASE"/>
    <property type="match status" value="1"/>
</dbReference>
<keyword evidence="4" id="KW-1185">Reference proteome</keyword>
<dbReference type="InterPro" id="IPR036314">
    <property type="entry name" value="SOD_C_sf"/>
</dbReference>
<sequence length="365" mass="40515">MNFVWRSRYSLLRARRSLIPRGTRGVTGQFDHLPLPLPYDIKDGLGNFLPPPALEAVAVEYQLGLLARLTDEVRHTDEEGSSVTQVVISCASSREKTLAFNYASLALNNSFFLGNLTSNPADAQEDAISSVLTSQIHTDHGGLEQFKSTFSASAMGMFTSGCVWFVTDKNGSTSILPTFGPGTLLVRSRMNMAEKHPTLFHELSVSPLSWDRGKQYVDKYLSKWGEDGRGTVPPVLDPKRLTKILSTEPPPPPPIGRAAGSPVQPRFLHTSARQSDAVDFSAQPSNIYDEQPTHPPNTKVDALHAGEVLFPLFCVSVQEHAWITAGYGVWGKEAWLREFWNVLDWRRVSEAYGRIRAPPENLRKK</sequence>
<protein>
    <submittedName>
        <fullName evidence="3">Manganese superoxide dismutase</fullName>
    </submittedName>
</protein>
<gene>
    <name evidence="3" type="ORF">GGX14DRAFT_346722</name>
</gene>
<accession>A0AAD7E5R7</accession>
<evidence type="ECO:0000259" key="2">
    <source>
        <dbReference type="Pfam" id="PF02777"/>
    </source>
</evidence>
<dbReference type="InterPro" id="IPR036324">
    <property type="entry name" value="Mn/Fe_SOD_N_sf"/>
</dbReference>
<dbReference type="EMBL" id="JARJCW010000002">
    <property type="protein sequence ID" value="KAJ7229007.1"/>
    <property type="molecule type" value="Genomic_DNA"/>
</dbReference>
<dbReference type="AlphaFoldDB" id="A0AAD7E5R7"/>
<dbReference type="PANTHER" id="PTHR42769:SF3">
    <property type="entry name" value="SUPEROXIDE DISMUTASE [FE] 2, CHLOROPLASTIC"/>
    <property type="match status" value="1"/>
</dbReference>
<evidence type="ECO:0000313" key="3">
    <source>
        <dbReference type="EMBL" id="KAJ7229007.1"/>
    </source>
</evidence>
<evidence type="ECO:0000256" key="1">
    <source>
        <dbReference type="SAM" id="MobiDB-lite"/>
    </source>
</evidence>
<feature type="domain" description="Manganese/iron superoxide dismutase C-terminal" evidence="2">
    <location>
        <begin position="131"/>
        <end position="178"/>
    </location>
</feature>
<reference evidence="3" key="1">
    <citation type="submission" date="2023-03" db="EMBL/GenBank/DDBJ databases">
        <title>Massive genome expansion in bonnet fungi (Mycena s.s.) driven by repeated elements and novel gene families across ecological guilds.</title>
        <authorList>
            <consortium name="Lawrence Berkeley National Laboratory"/>
            <person name="Harder C.B."/>
            <person name="Miyauchi S."/>
            <person name="Viragh M."/>
            <person name="Kuo A."/>
            <person name="Thoen E."/>
            <person name="Andreopoulos B."/>
            <person name="Lu D."/>
            <person name="Skrede I."/>
            <person name="Drula E."/>
            <person name="Henrissat B."/>
            <person name="Morin E."/>
            <person name="Kohler A."/>
            <person name="Barry K."/>
            <person name="LaButti K."/>
            <person name="Morin E."/>
            <person name="Salamov A."/>
            <person name="Lipzen A."/>
            <person name="Mereny Z."/>
            <person name="Hegedus B."/>
            <person name="Baldrian P."/>
            <person name="Stursova M."/>
            <person name="Weitz H."/>
            <person name="Taylor A."/>
            <person name="Grigoriev I.V."/>
            <person name="Nagy L.G."/>
            <person name="Martin F."/>
            <person name="Kauserud H."/>
        </authorList>
    </citation>
    <scope>NUCLEOTIDE SEQUENCE</scope>
    <source>
        <strain evidence="3">9144</strain>
    </source>
</reference>
<feature type="region of interest" description="Disordered" evidence="1">
    <location>
        <begin position="243"/>
        <end position="262"/>
    </location>
</feature>
<organism evidence="3 4">
    <name type="scientific">Mycena pura</name>
    <dbReference type="NCBI Taxonomy" id="153505"/>
    <lineage>
        <taxon>Eukaryota</taxon>
        <taxon>Fungi</taxon>
        <taxon>Dikarya</taxon>
        <taxon>Basidiomycota</taxon>
        <taxon>Agaricomycotina</taxon>
        <taxon>Agaricomycetes</taxon>
        <taxon>Agaricomycetidae</taxon>
        <taxon>Agaricales</taxon>
        <taxon>Marasmiineae</taxon>
        <taxon>Mycenaceae</taxon>
        <taxon>Mycena</taxon>
    </lineage>
</organism>
<comment type="caution">
    <text evidence="3">The sequence shown here is derived from an EMBL/GenBank/DDBJ whole genome shotgun (WGS) entry which is preliminary data.</text>
</comment>
<proteinExistence type="predicted"/>
<name>A0AAD7E5R7_9AGAR</name>
<dbReference type="InterPro" id="IPR019832">
    <property type="entry name" value="Mn/Fe_SOD_C"/>
</dbReference>
<dbReference type="Pfam" id="PF02777">
    <property type="entry name" value="Sod_Fe_C"/>
    <property type="match status" value="1"/>
</dbReference>
<dbReference type="SUPFAM" id="SSF46609">
    <property type="entry name" value="Fe,Mn superoxide dismutase (SOD), N-terminal domain"/>
    <property type="match status" value="1"/>
</dbReference>
<dbReference type="GO" id="GO:0004784">
    <property type="term" value="F:superoxide dismutase activity"/>
    <property type="evidence" value="ECO:0007669"/>
    <property type="project" value="InterPro"/>
</dbReference>
<dbReference type="Gene3D" id="3.55.40.20">
    <property type="entry name" value="Iron/manganese superoxide dismutase, C-terminal domain"/>
    <property type="match status" value="2"/>
</dbReference>
<dbReference type="SUPFAM" id="SSF54719">
    <property type="entry name" value="Fe,Mn superoxide dismutase (SOD), C-terminal domain"/>
    <property type="match status" value="1"/>
</dbReference>
<dbReference type="Proteomes" id="UP001219525">
    <property type="component" value="Unassembled WGS sequence"/>
</dbReference>
<dbReference type="GO" id="GO:0046872">
    <property type="term" value="F:metal ion binding"/>
    <property type="evidence" value="ECO:0007669"/>
    <property type="project" value="InterPro"/>
</dbReference>